<keyword evidence="4 12" id="KW-0597">Phosphoprotein</keyword>
<feature type="domain" description="HAMP" evidence="18">
    <location>
        <begin position="170"/>
        <end position="222"/>
    </location>
</feature>
<evidence type="ECO:0000256" key="3">
    <source>
        <dbReference type="ARBA" id="ARBA00012438"/>
    </source>
</evidence>
<dbReference type="InterPro" id="IPR035965">
    <property type="entry name" value="PAS-like_dom_sf"/>
</dbReference>
<dbReference type="InterPro" id="IPR003660">
    <property type="entry name" value="HAMP_dom"/>
</dbReference>
<evidence type="ECO:0000256" key="1">
    <source>
        <dbReference type="ARBA" id="ARBA00000085"/>
    </source>
</evidence>
<dbReference type="InterPro" id="IPR000014">
    <property type="entry name" value="PAS"/>
</dbReference>
<comment type="catalytic activity">
    <reaction evidence="1">
        <text>ATP + protein L-histidine = ADP + protein N-phospho-L-histidine.</text>
        <dbReference type="EC" id="2.7.13.3"/>
    </reaction>
</comment>
<name>A0A2T3NFA0_9GAMM</name>
<evidence type="ECO:0000256" key="4">
    <source>
        <dbReference type="ARBA" id="ARBA00022553"/>
    </source>
</evidence>
<dbReference type="RefSeq" id="WP_107298016.1">
    <property type="nucleotide sequence ID" value="NZ_PYMB01000003.1"/>
</dbReference>
<dbReference type="SUPFAM" id="SSF52172">
    <property type="entry name" value="CheY-like"/>
    <property type="match status" value="1"/>
</dbReference>
<dbReference type="FunFam" id="3.30.565.10:FF:000010">
    <property type="entry name" value="Sensor histidine kinase RcsC"/>
    <property type="match status" value="1"/>
</dbReference>
<reference evidence="19 20" key="1">
    <citation type="submission" date="2018-03" db="EMBL/GenBank/DDBJ databases">
        <title>Whole genome sequencing of Histamine producing bacteria.</title>
        <authorList>
            <person name="Butler K."/>
        </authorList>
    </citation>
    <scope>NUCLEOTIDE SEQUENCE [LARGE SCALE GENOMIC DNA]</scope>
    <source>
        <strain evidence="19 20">DSM 19138</strain>
    </source>
</reference>
<evidence type="ECO:0000313" key="20">
    <source>
        <dbReference type="Proteomes" id="UP000241346"/>
    </source>
</evidence>
<dbReference type="InterPro" id="IPR011006">
    <property type="entry name" value="CheY-like_superfamily"/>
</dbReference>
<dbReference type="Gene3D" id="3.40.50.2300">
    <property type="match status" value="1"/>
</dbReference>
<keyword evidence="9" id="KW-0902">Two-component regulatory system</keyword>
<dbReference type="CDD" id="cd00130">
    <property type="entry name" value="PAS"/>
    <property type="match status" value="1"/>
</dbReference>
<keyword evidence="13" id="KW-1133">Transmembrane helix</keyword>
<feature type="modified residue" description="4-aspartylphosphate" evidence="12">
    <location>
        <position position="681"/>
    </location>
</feature>
<dbReference type="Pfam" id="PF00512">
    <property type="entry name" value="HisKA"/>
    <property type="match status" value="1"/>
</dbReference>
<dbReference type="InterPro" id="IPR001610">
    <property type="entry name" value="PAC"/>
</dbReference>
<feature type="domain" description="PAC" evidence="17">
    <location>
        <begin position="309"/>
        <end position="363"/>
    </location>
</feature>
<evidence type="ECO:0000256" key="9">
    <source>
        <dbReference type="ARBA" id="ARBA00023012"/>
    </source>
</evidence>
<dbReference type="InterPro" id="IPR003661">
    <property type="entry name" value="HisK_dim/P_dom"/>
</dbReference>
<dbReference type="NCBIfam" id="TIGR00229">
    <property type="entry name" value="sensory_box"/>
    <property type="match status" value="1"/>
</dbReference>
<proteinExistence type="predicted"/>
<dbReference type="Gene3D" id="1.10.287.130">
    <property type="match status" value="1"/>
</dbReference>
<dbReference type="InterPro" id="IPR001789">
    <property type="entry name" value="Sig_transdc_resp-reg_receiver"/>
</dbReference>
<dbReference type="PROSITE" id="PS50110">
    <property type="entry name" value="RESPONSE_REGULATORY"/>
    <property type="match status" value="1"/>
</dbReference>
<dbReference type="Pfam" id="PF02518">
    <property type="entry name" value="HATPase_c"/>
    <property type="match status" value="1"/>
</dbReference>
<dbReference type="GO" id="GO:0016020">
    <property type="term" value="C:membrane"/>
    <property type="evidence" value="ECO:0007669"/>
    <property type="project" value="UniProtKB-SubCell"/>
</dbReference>
<feature type="domain" description="Response regulatory" evidence="15">
    <location>
        <begin position="632"/>
        <end position="751"/>
    </location>
</feature>
<dbReference type="SMART" id="SM00304">
    <property type="entry name" value="HAMP"/>
    <property type="match status" value="1"/>
</dbReference>
<keyword evidence="8" id="KW-0067">ATP-binding</keyword>
<dbReference type="InterPro" id="IPR036097">
    <property type="entry name" value="HisK_dim/P_sf"/>
</dbReference>
<evidence type="ECO:0000256" key="10">
    <source>
        <dbReference type="ARBA" id="ARBA00064003"/>
    </source>
</evidence>
<evidence type="ECO:0000259" key="14">
    <source>
        <dbReference type="PROSITE" id="PS50109"/>
    </source>
</evidence>
<gene>
    <name evidence="19" type="ORF">C9J01_10050</name>
</gene>
<dbReference type="InterPro" id="IPR036890">
    <property type="entry name" value="HATPase_C_sf"/>
</dbReference>
<dbReference type="SUPFAM" id="SSF55874">
    <property type="entry name" value="ATPase domain of HSP90 chaperone/DNA topoisomerase II/histidine kinase"/>
    <property type="match status" value="1"/>
</dbReference>
<dbReference type="PROSITE" id="PS50113">
    <property type="entry name" value="PAC"/>
    <property type="match status" value="1"/>
</dbReference>
<dbReference type="AlphaFoldDB" id="A0A2T3NFA0"/>
<feature type="domain" description="PAS" evidence="16">
    <location>
        <begin position="237"/>
        <end position="283"/>
    </location>
</feature>
<dbReference type="EMBL" id="PYMB01000003">
    <property type="protein sequence ID" value="PSW13191.1"/>
    <property type="molecule type" value="Genomic_DNA"/>
</dbReference>
<dbReference type="OrthoDB" id="9810730at2"/>
<evidence type="ECO:0000256" key="11">
    <source>
        <dbReference type="ARBA" id="ARBA00068150"/>
    </source>
</evidence>
<evidence type="ECO:0000259" key="16">
    <source>
        <dbReference type="PROSITE" id="PS50112"/>
    </source>
</evidence>
<dbReference type="Pfam" id="PF00672">
    <property type="entry name" value="HAMP"/>
    <property type="match status" value="1"/>
</dbReference>
<keyword evidence="13" id="KW-0472">Membrane</keyword>
<dbReference type="CDD" id="cd16922">
    <property type="entry name" value="HATPase_EvgS-ArcB-TorS-like"/>
    <property type="match status" value="1"/>
</dbReference>
<evidence type="ECO:0000256" key="12">
    <source>
        <dbReference type="PROSITE-ProRule" id="PRU00169"/>
    </source>
</evidence>
<dbReference type="InterPro" id="IPR005467">
    <property type="entry name" value="His_kinase_dom"/>
</dbReference>
<dbReference type="PANTHER" id="PTHR45339:SF1">
    <property type="entry name" value="HYBRID SIGNAL TRANSDUCTION HISTIDINE KINASE J"/>
    <property type="match status" value="1"/>
</dbReference>
<keyword evidence="6" id="KW-0547">Nucleotide-binding</keyword>
<dbReference type="CDD" id="cd00082">
    <property type="entry name" value="HisKA"/>
    <property type="match status" value="1"/>
</dbReference>
<dbReference type="EC" id="2.7.13.3" evidence="3"/>
<dbReference type="SMART" id="SM00086">
    <property type="entry name" value="PAC"/>
    <property type="match status" value="1"/>
</dbReference>
<dbReference type="SMART" id="SM00448">
    <property type="entry name" value="REC"/>
    <property type="match status" value="1"/>
</dbReference>
<keyword evidence="7 19" id="KW-0418">Kinase</keyword>
<evidence type="ECO:0000256" key="5">
    <source>
        <dbReference type="ARBA" id="ARBA00022679"/>
    </source>
</evidence>
<dbReference type="Pfam" id="PF13426">
    <property type="entry name" value="PAS_9"/>
    <property type="match status" value="1"/>
</dbReference>
<dbReference type="Pfam" id="PF00072">
    <property type="entry name" value="Response_reg"/>
    <property type="match status" value="1"/>
</dbReference>
<evidence type="ECO:0000313" key="19">
    <source>
        <dbReference type="EMBL" id="PSW13191.1"/>
    </source>
</evidence>
<dbReference type="PROSITE" id="PS50885">
    <property type="entry name" value="HAMP"/>
    <property type="match status" value="1"/>
</dbReference>
<protein>
    <recommendedName>
        <fullName evidence="11">Sensory/regulatory protein RpfC</fullName>
        <ecNumber evidence="3">2.7.13.3</ecNumber>
    </recommendedName>
</protein>
<dbReference type="CDD" id="cd06225">
    <property type="entry name" value="HAMP"/>
    <property type="match status" value="1"/>
</dbReference>
<dbReference type="Gene3D" id="3.30.565.10">
    <property type="entry name" value="Histidine kinase-like ATPase, C-terminal domain"/>
    <property type="match status" value="1"/>
</dbReference>
<dbReference type="SUPFAM" id="SSF47384">
    <property type="entry name" value="Homodimeric domain of signal transducing histidine kinase"/>
    <property type="match status" value="1"/>
</dbReference>
<keyword evidence="5" id="KW-0808">Transferase</keyword>
<dbReference type="CDD" id="cd17546">
    <property type="entry name" value="REC_hyHK_CKI1_RcsC-like"/>
    <property type="match status" value="1"/>
</dbReference>
<evidence type="ECO:0000259" key="18">
    <source>
        <dbReference type="PROSITE" id="PS50885"/>
    </source>
</evidence>
<comment type="caution">
    <text evidence="19">The sequence shown here is derived from an EMBL/GenBank/DDBJ whole genome shotgun (WGS) entry which is preliminary data.</text>
</comment>
<dbReference type="InterPro" id="IPR004358">
    <property type="entry name" value="Sig_transdc_His_kin-like_C"/>
</dbReference>
<organism evidence="19 20">
    <name type="scientific">Photobacterium rosenbergii</name>
    <dbReference type="NCBI Taxonomy" id="294936"/>
    <lineage>
        <taxon>Bacteria</taxon>
        <taxon>Pseudomonadati</taxon>
        <taxon>Pseudomonadota</taxon>
        <taxon>Gammaproteobacteria</taxon>
        <taxon>Vibrionales</taxon>
        <taxon>Vibrionaceae</taxon>
        <taxon>Photobacterium</taxon>
    </lineage>
</organism>
<comment type="subcellular location">
    <subcellularLocation>
        <location evidence="2">Membrane</location>
    </subcellularLocation>
</comment>
<evidence type="ECO:0000256" key="7">
    <source>
        <dbReference type="ARBA" id="ARBA00022777"/>
    </source>
</evidence>
<evidence type="ECO:0000259" key="15">
    <source>
        <dbReference type="PROSITE" id="PS50110"/>
    </source>
</evidence>
<evidence type="ECO:0000256" key="8">
    <source>
        <dbReference type="ARBA" id="ARBA00022840"/>
    </source>
</evidence>
<dbReference type="GO" id="GO:0000155">
    <property type="term" value="F:phosphorelay sensor kinase activity"/>
    <property type="evidence" value="ECO:0007669"/>
    <property type="project" value="InterPro"/>
</dbReference>
<dbReference type="InterPro" id="IPR003594">
    <property type="entry name" value="HATPase_dom"/>
</dbReference>
<accession>A0A2T3NFA0</accession>
<dbReference type="Proteomes" id="UP000241346">
    <property type="component" value="Unassembled WGS sequence"/>
</dbReference>
<dbReference type="SMART" id="SM00388">
    <property type="entry name" value="HisKA"/>
    <property type="match status" value="1"/>
</dbReference>
<comment type="subunit">
    <text evidence="10">At low DSF concentrations, interacts with RpfF.</text>
</comment>
<evidence type="ECO:0000256" key="13">
    <source>
        <dbReference type="SAM" id="Phobius"/>
    </source>
</evidence>
<dbReference type="FunFam" id="1.10.287.130:FF:000002">
    <property type="entry name" value="Two-component osmosensing histidine kinase"/>
    <property type="match status" value="1"/>
</dbReference>
<dbReference type="SUPFAM" id="SSF55785">
    <property type="entry name" value="PYP-like sensor domain (PAS domain)"/>
    <property type="match status" value="1"/>
</dbReference>
<dbReference type="SMART" id="SM00387">
    <property type="entry name" value="HATPase_c"/>
    <property type="match status" value="1"/>
</dbReference>
<dbReference type="Gene3D" id="6.10.340.10">
    <property type="match status" value="1"/>
</dbReference>
<dbReference type="Gene3D" id="3.30.450.20">
    <property type="entry name" value="PAS domain"/>
    <property type="match status" value="1"/>
</dbReference>
<dbReference type="SMART" id="SM00091">
    <property type="entry name" value="PAS"/>
    <property type="match status" value="1"/>
</dbReference>
<evidence type="ECO:0000256" key="2">
    <source>
        <dbReference type="ARBA" id="ARBA00004370"/>
    </source>
</evidence>
<dbReference type="PROSITE" id="PS50112">
    <property type="entry name" value="PAS"/>
    <property type="match status" value="1"/>
</dbReference>
<dbReference type="PANTHER" id="PTHR45339">
    <property type="entry name" value="HYBRID SIGNAL TRANSDUCTION HISTIDINE KINASE J"/>
    <property type="match status" value="1"/>
</dbReference>
<feature type="domain" description="Histidine kinase" evidence="14">
    <location>
        <begin position="381"/>
        <end position="601"/>
    </location>
</feature>
<sequence length="765" mass="84550">MTLRTKTIIGIASIEALVLAVLIFTGLQWLKNSNDSRLETGSKQLVSVFASATRDAVLATDLAYLDSFAQSITAEHNLAYIRITDRNGLELTRHGEYHNVTNHNLPSEVTDGVYDVCSEIVVGGQFYGKVEMGVRVDDFQALMSQATRMSLLIAVLEMTLVAIFSFALGTYLLRRLEKLKQGVEQVGKIGPGGQIAITGNDEVTRVGEAFNQMSLSLALAQQGLAQKHQQQIELTEKVTELAQVAEHARDVIIITDAKGYITWVNPAFEALTGYQFEEALGKQPGDLLQGRGTDKAAVAQMSASLAQKKAVKVELLNYTKQGHAYWVEMDISPVLDQDGEVVRFIAVERDITERRRVNKRLEGALEQATKANSAKSDFLANMSHEIRTPMNAIMGLSELLLDKVTIPEQHEKLKIINQSAENLVTIINDILDYSKIEAGKLTLNDAPFDLREVLEQVVELSAYQAKNKGLPVMLDMPSDIHTQVIGDKGRLNQVLLNLLGNAVKFTQKGHIKLSVTEELLGQGPLFRFTVEDTGMGIPEDRLPYIMDKFEQVDNSATREFEGTGLGLAICKHLVALFGGKLQVQSIQDVGSTFSFTIGLKLQEDVVSEGMAERVVQSTSAIQTEEEALPALNVLVAEDSQVNRMLVEAMLANSQLNLIFAKDGQEAVDLYQQHRFDMVITDISMPRKDGYAVTSEIRALQQSSQFPWCPVIALSAHAMLEEQENCHQRGLDDYLTKPVKKHELLAMIAKWGVTADNARECSSRYV</sequence>
<feature type="transmembrane region" description="Helical" evidence="13">
    <location>
        <begin position="7"/>
        <end position="30"/>
    </location>
</feature>
<evidence type="ECO:0000259" key="17">
    <source>
        <dbReference type="PROSITE" id="PS50113"/>
    </source>
</evidence>
<dbReference type="PROSITE" id="PS50109">
    <property type="entry name" value="HIS_KIN"/>
    <property type="match status" value="1"/>
</dbReference>
<feature type="transmembrane region" description="Helical" evidence="13">
    <location>
        <begin position="151"/>
        <end position="173"/>
    </location>
</feature>
<dbReference type="GO" id="GO:0005524">
    <property type="term" value="F:ATP binding"/>
    <property type="evidence" value="ECO:0007669"/>
    <property type="project" value="UniProtKB-KW"/>
</dbReference>
<evidence type="ECO:0000256" key="6">
    <source>
        <dbReference type="ARBA" id="ARBA00022741"/>
    </source>
</evidence>
<keyword evidence="13" id="KW-0812">Transmembrane</keyword>
<dbReference type="InterPro" id="IPR000700">
    <property type="entry name" value="PAS-assoc_C"/>
</dbReference>
<dbReference type="PRINTS" id="PR00344">
    <property type="entry name" value="BCTRLSENSOR"/>
</dbReference>